<organism evidence="4">
    <name type="scientific">Onchocerca flexuosa</name>
    <dbReference type="NCBI Taxonomy" id="387005"/>
    <lineage>
        <taxon>Eukaryota</taxon>
        <taxon>Metazoa</taxon>
        <taxon>Ecdysozoa</taxon>
        <taxon>Nematoda</taxon>
        <taxon>Chromadorea</taxon>
        <taxon>Rhabditida</taxon>
        <taxon>Spirurina</taxon>
        <taxon>Spiruromorpha</taxon>
        <taxon>Filarioidea</taxon>
        <taxon>Onchocercidae</taxon>
        <taxon>Onchocerca</taxon>
    </lineage>
</organism>
<reference evidence="4" key="1">
    <citation type="submission" date="2016-06" db="UniProtKB">
        <authorList>
            <consortium name="WormBaseParasite"/>
        </authorList>
    </citation>
    <scope>IDENTIFICATION</scope>
</reference>
<feature type="region of interest" description="Disordered" evidence="1">
    <location>
        <begin position="119"/>
        <end position="151"/>
    </location>
</feature>
<dbReference type="WBParaSite" id="OFLC_0001004501-mRNA-1">
    <property type="protein sequence ID" value="OFLC_0001004501-mRNA-1"/>
    <property type="gene ID" value="OFLC_0001004501"/>
</dbReference>
<evidence type="ECO:0000313" key="4">
    <source>
        <dbReference type="WBParaSite" id="OFLC_0001004501-mRNA-1"/>
    </source>
</evidence>
<keyword evidence="3" id="KW-1185">Reference proteome</keyword>
<dbReference type="AlphaFoldDB" id="A0A183HRD4"/>
<reference evidence="2 3" key="2">
    <citation type="submission" date="2018-11" db="EMBL/GenBank/DDBJ databases">
        <authorList>
            <consortium name="Pathogen Informatics"/>
        </authorList>
    </citation>
    <scope>NUCLEOTIDE SEQUENCE [LARGE SCALE GENOMIC DNA]</scope>
</reference>
<evidence type="ECO:0000313" key="2">
    <source>
        <dbReference type="EMBL" id="VDO65439.1"/>
    </source>
</evidence>
<proteinExistence type="predicted"/>
<dbReference type="STRING" id="387005.A0A183HRD4"/>
<dbReference type="Proteomes" id="UP000267606">
    <property type="component" value="Unassembled WGS sequence"/>
</dbReference>
<protein>
    <submittedName>
        <fullName evidence="2 4">Uncharacterized protein</fullName>
    </submittedName>
</protein>
<feature type="compositionally biased region" description="Basic and acidic residues" evidence="1">
    <location>
        <begin position="140"/>
        <end position="151"/>
    </location>
</feature>
<dbReference type="EMBL" id="UZAJ01012993">
    <property type="protein sequence ID" value="VDO65439.1"/>
    <property type="molecule type" value="Genomic_DNA"/>
</dbReference>
<accession>A0A183HRD4</accession>
<name>A0A183HRD4_9BILA</name>
<sequence>MFITGKSLNRHARIREHDNFLSRGTKSEMGEIGPYRGPALAKHNHMMQYVHGYQSSVGYQPYEYYPSGRQSLGPHVGRRTAHDLAIMFNDDNAAMRRPQSSLDATAYSKYHMNEFAQNSHQNDAGEHSFESEESTGSDSEIARIHNEQEMV</sequence>
<gene>
    <name evidence="2" type="ORF">OFLC_LOCUS10050</name>
</gene>
<evidence type="ECO:0000313" key="3">
    <source>
        <dbReference type="Proteomes" id="UP000267606"/>
    </source>
</evidence>
<evidence type="ECO:0000256" key="1">
    <source>
        <dbReference type="SAM" id="MobiDB-lite"/>
    </source>
</evidence>